<reference evidence="2 3" key="1">
    <citation type="submission" date="2014-11" db="EMBL/GenBank/DDBJ databases">
        <title>A Rickettsiales Symbiont of Amoebae With Ancient Features.</title>
        <authorList>
            <person name="Schulz F."/>
            <person name="Martijn J."/>
            <person name="Wascher F."/>
            <person name="Kostanjsek R."/>
            <person name="Ettema T.J."/>
            <person name="Horn M."/>
        </authorList>
    </citation>
    <scope>NUCLEOTIDE SEQUENCE [LARGE SCALE GENOMIC DNA]</scope>
    <source>
        <strain evidence="2 3">UWC36</strain>
    </source>
</reference>
<accession>A0A0C1MX20</accession>
<evidence type="ECO:0000256" key="1">
    <source>
        <dbReference type="SAM" id="Phobius"/>
    </source>
</evidence>
<proteinExistence type="predicted"/>
<feature type="transmembrane region" description="Helical" evidence="1">
    <location>
        <begin position="20"/>
        <end position="38"/>
    </location>
</feature>
<comment type="caution">
    <text evidence="2">The sequence shown here is derived from an EMBL/GenBank/DDBJ whole genome shotgun (WGS) entry which is preliminary data.</text>
</comment>
<organism evidence="2 3">
    <name type="scientific">Candidatus Jidaibacter acanthamoebae</name>
    <dbReference type="NCBI Taxonomy" id="86105"/>
    <lineage>
        <taxon>Bacteria</taxon>
        <taxon>Pseudomonadati</taxon>
        <taxon>Pseudomonadota</taxon>
        <taxon>Alphaproteobacteria</taxon>
        <taxon>Rickettsiales</taxon>
        <taxon>Candidatus Midichloriaceae</taxon>
        <taxon>Candidatus Jidaibacter</taxon>
    </lineage>
</organism>
<gene>
    <name evidence="2" type="ORF">NF27_HS00330</name>
</gene>
<dbReference type="EMBL" id="JSWE01000186">
    <property type="protein sequence ID" value="KIE04446.1"/>
    <property type="molecule type" value="Genomic_DNA"/>
</dbReference>
<dbReference type="Proteomes" id="UP000031258">
    <property type="component" value="Unassembled WGS sequence"/>
</dbReference>
<name>A0A0C1MX20_9RICK</name>
<dbReference type="RefSeq" id="WP_039458580.1">
    <property type="nucleotide sequence ID" value="NZ_JSWE01000186.1"/>
</dbReference>
<keyword evidence="1" id="KW-1133">Transmembrane helix</keyword>
<evidence type="ECO:0000313" key="2">
    <source>
        <dbReference type="EMBL" id="KIE04446.1"/>
    </source>
</evidence>
<sequence length="260" mass="30117">MNEEIKEAIVSKKIKKTPILIALLGVLILSIYLGFFLLKKELDQIRNSILLVQDTTQYSLSNLEEIKAQKHLLAETLKVFKNVPKTSSEEIVSKANKFELIKRIYLVRQRLKDSHNIVTDLEKIADYNDSFLKDKMNNFIKLEYSSLKSNSNLIKIIENIENTSTEIAQPEGYYARVKQYFNKLVLVKSSKDYKQEKIRKDKLVQIKKAVEMGNIASAYNISKTVSNQNKELEYLQNLLHTRIGLEKLLNEFTLSILEND</sequence>
<protein>
    <submittedName>
        <fullName evidence="2">Uncharacterized protein</fullName>
    </submittedName>
</protein>
<evidence type="ECO:0000313" key="3">
    <source>
        <dbReference type="Proteomes" id="UP000031258"/>
    </source>
</evidence>
<keyword evidence="1" id="KW-0812">Transmembrane</keyword>
<keyword evidence="1" id="KW-0472">Membrane</keyword>
<dbReference type="OrthoDB" id="9819792at2"/>
<dbReference type="STRING" id="86105.NF27_HS00330"/>
<keyword evidence="3" id="KW-1185">Reference proteome</keyword>
<dbReference type="AlphaFoldDB" id="A0A0C1MX20"/>